<evidence type="ECO:0000313" key="1">
    <source>
        <dbReference type="EMBL" id="KAF2609954.1"/>
    </source>
</evidence>
<gene>
    <name evidence="1" type="ORF">F2Q70_00008849</name>
</gene>
<proteinExistence type="predicted"/>
<comment type="caution">
    <text evidence="1">The sequence shown here is derived from an EMBL/GenBank/DDBJ whole genome shotgun (WGS) entry which is preliminary data.</text>
</comment>
<sequence>MSSNLPGSIELQNPVFFSAVARYLNTVKGFERVASSSYYGSSNLPVTDASS</sequence>
<organism evidence="1">
    <name type="scientific">Brassica cretica</name>
    <name type="common">Mustard</name>
    <dbReference type="NCBI Taxonomy" id="69181"/>
    <lineage>
        <taxon>Eukaryota</taxon>
        <taxon>Viridiplantae</taxon>
        <taxon>Streptophyta</taxon>
        <taxon>Embryophyta</taxon>
        <taxon>Tracheophyta</taxon>
        <taxon>Spermatophyta</taxon>
        <taxon>Magnoliopsida</taxon>
        <taxon>eudicotyledons</taxon>
        <taxon>Gunneridae</taxon>
        <taxon>Pentapetalae</taxon>
        <taxon>rosids</taxon>
        <taxon>malvids</taxon>
        <taxon>Brassicales</taxon>
        <taxon>Brassicaceae</taxon>
        <taxon>Brassiceae</taxon>
        <taxon>Brassica</taxon>
    </lineage>
</organism>
<name>A0A8S9LQS2_BRACR</name>
<reference evidence="1" key="1">
    <citation type="submission" date="2019-12" db="EMBL/GenBank/DDBJ databases">
        <title>Genome sequencing and annotation of Brassica cretica.</title>
        <authorList>
            <person name="Studholme D.J."/>
            <person name="Sarris P.F."/>
        </authorList>
    </citation>
    <scope>NUCLEOTIDE SEQUENCE</scope>
    <source>
        <strain evidence="1">PFS-102/07</strain>
        <tissue evidence="1">Leaf</tissue>
    </source>
</reference>
<dbReference type="EMBL" id="QGKY02000089">
    <property type="protein sequence ID" value="KAF2609954.1"/>
    <property type="molecule type" value="Genomic_DNA"/>
</dbReference>
<protein>
    <submittedName>
        <fullName evidence="1">Uncharacterized protein</fullName>
    </submittedName>
</protein>
<accession>A0A8S9LQS2</accession>
<dbReference type="AlphaFoldDB" id="A0A8S9LQS2"/>